<evidence type="ECO:0000256" key="7">
    <source>
        <dbReference type="HAMAP-Rule" id="MF_01161"/>
    </source>
</evidence>
<dbReference type="EMBL" id="CP045032">
    <property type="protein sequence ID" value="QFQ01739.1"/>
    <property type="molecule type" value="Genomic_DNA"/>
</dbReference>
<dbReference type="EC" id="6.3.4.19" evidence="7"/>
<dbReference type="RefSeq" id="WP_151902202.1">
    <property type="nucleotide sequence ID" value="NZ_CP045032.1"/>
</dbReference>
<evidence type="ECO:0000313" key="11">
    <source>
        <dbReference type="Proteomes" id="UP000326711"/>
    </source>
</evidence>
<dbReference type="SUPFAM" id="SSF52402">
    <property type="entry name" value="Adenine nucleotide alpha hydrolases-like"/>
    <property type="match status" value="1"/>
</dbReference>
<comment type="similarity">
    <text evidence="7">Belongs to the tRNA(Ile)-lysidine synthase family.</text>
</comment>
<organism evidence="10 11">
    <name type="scientific">Corynebacterium urogenitale</name>
    <dbReference type="NCBI Taxonomy" id="2487892"/>
    <lineage>
        <taxon>Bacteria</taxon>
        <taxon>Bacillati</taxon>
        <taxon>Actinomycetota</taxon>
        <taxon>Actinomycetes</taxon>
        <taxon>Mycobacteriales</taxon>
        <taxon>Corynebacteriaceae</taxon>
        <taxon>Corynebacterium</taxon>
    </lineage>
</organism>
<evidence type="ECO:0000256" key="2">
    <source>
        <dbReference type="ARBA" id="ARBA00022598"/>
    </source>
</evidence>
<keyword evidence="2 7" id="KW-0436">Ligase</keyword>
<name>A0A5J6Z8Y1_9CORY</name>
<dbReference type="GO" id="GO:0006400">
    <property type="term" value="P:tRNA modification"/>
    <property type="evidence" value="ECO:0007669"/>
    <property type="project" value="UniProtKB-UniRule"/>
</dbReference>
<protein>
    <recommendedName>
        <fullName evidence="7">tRNA(Ile)-lysidine synthase</fullName>
        <ecNumber evidence="7">6.3.4.19</ecNumber>
    </recommendedName>
    <alternativeName>
        <fullName evidence="7">tRNA(Ile)-2-lysyl-cytidine synthase</fullName>
    </alternativeName>
    <alternativeName>
        <fullName evidence="7">tRNA(Ile)-lysidine synthetase</fullName>
    </alternativeName>
</protein>
<keyword evidence="11" id="KW-1185">Reference proteome</keyword>
<dbReference type="GO" id="GO:0032267">
    <property type="term" value="F:tRNA(Ile)-lysidine synthase activity"/>
    <property type="evidence" value="ECO:0007669"/>
    <property type="project" value="UniProtKB-EC"/>
</dbReference>
<dbReference type="PANTHER" id="PTHR43033">
    <property type="entry name" value="TRNA(ILE)-LYSIDINE SYNTHASE-RELATED"/>
    <property type="match status" value="1"/>
</dbReference>
<dbReference type="Pfam" id="PF01171">
    <property type="entry name" value="ATP_bind_3"/>
    <property type="match status" value="1"/>
</dbReference>
<evidence type="ECO:0000256" key="6">
    <source>
        <dbReference type="ARBA" id="ARBA00048539"/>
    </source>
</evidence>
<sequence>MARPTVSAAARIQRWLKELKAEDPAAHAQAIGPRGVIVGLSGGADSLALTSGAVRAGLTVHAVIVDHQLQEGSARVAARAAEQARELGAASAQVVTVTVNGAGEGPARTARYSALGREAAGRGVLVAHTATDDAEGFLVALSRGSGTDALAGIRPFARRHPVVTAGAAWIGRPLLGATRADTEAECELVGVDFWEDPHNYSQDYLRSRVRQELLPVMEEILGGHVLGNLARSARLLREDAQALDTVARKIIDSCAEVGAGGLVASLSIEELGKQPAALRKRAYKHWLAPFAGPLTNAHIEAIDSLVANWRGQGPVAVPWPEDSPTMNTDRRTSHRLVVRRSDQLLRIDEKLRQPYSEGR</sequence>
<feature type="binding site" evidence="7">
    <location>
        <begin position="41"/>
        <end position="46"/>
    </location>
    <ligand>
        <name>ATP</name>
        <dbReference type="ChEBI" id="CHEBI:30616"/>
    </ligand>
</feature>
<dbReference type="InterPro" id="IPR012795">
    <property type="entry name" value="tRNA_Ile_lys_synt_N"/>
</dbReference>
<dbReference type="GO" id="GO:0005524">
    <property type="term" value="F:ATP binding"/>
    <property type="evidence" value="ECO:0007669"/>
    <property type="project" value="UniProtKB-UniRule"/>
</dbReference>
<dbReference type="Pfam" id="PF09179">
    <property type="entry name" value="TilS"/>
    <property type="match status" value="1"/>
</dbReference>
<evidence type="ECO:0000256" key="1">
    <source>
        <dbReference type="ARBA" id="ARBA00022490"/>
    </source>
</evidence>
<dbReference type="KEGG" id="cuo:CUROG_01695"/>
<keyword evidence="4 7" id="KW-0547">Nucleotide-binding</keyword>
<gene>
    <name evidence="7 10" type="primary">tilS</name>
    <name evidence="10" type="ORF">CUROG_01695</name>
</gene>
<comment type="catalytic activity">
    <reaction evidence="6 7">
        <text>cytidine(34) in tRNA(Ile2) + L-lysine + ATP = lysidine(34) in tRNA(Ile2) + AMP + diphosphate + H(+)</text>
        <dbReference type="Rhea" id="RHEA:43744"/>
        <dbReference type="Rhea" id="RHEA-COMP:10625"/>
        <dbReference type="Rhea" id="RHEA-COMP:10670"/>
        <dbReference type="ChEBI" id="CHEBI:15378"/>
        <dbReference type="ChEBI" id="CHEBI:30616"/>
        <dbReference type="ChEBI" id="CHEBI:32551"/>
        <dbReference type="ChEBI" id="CHEBI:33019"/>
        <dbReference type="ChEBI" id="CHEBI:82748"/>
        <dbReference type="ChEBI" id="CHEBI:83665"/>
        <dbReference type="ChEBI" id="CHEBI:456215"/>
        <dbReference type="EC" id="6.3.4.19"/>
    </reaction>
</comment>
<dbReference type="InterPro" id="IPR015262">
    <property type="entry name" value="tRNA_Ile_lys_synt_subst-bd"/>
</dbReference>
<feature type="domain" description="tRNA(Ile)-lysidine synthase substrate-binding" evidence="9">
    <location>
        <begin position="266"/>
        <end position="318"/>
    </location>
</feature>
<accession>A0A5J6Z8Y1</accession>
<dbReference type="Gene3D" id="3.40.50.620">
    <property type="entry name" value="HUPs"/>
    <property type="match status" value="1"/>
</dbReference>
<comment type="domain">
    <text evidence="7">The N-terminal region contains the highly conserved SGGXDS motif, predicted to be a P-loop motif involved in ATP binding.</text>
</comment>
<dbReference type="CDD" id="cd01992">
    <property type="entry name" value="TilS_N"/>
    <property type="match status" value="1"/>
</dbReference>
<evidence type="ECO:0000256" key="3">
    <source>
        <dbReference type="ARBA" id="ARBA00022694"/>
    </source>
</evidence>
<dbReference type="InterPro" id="IPR014729">
    <property type="entry name" value="Rossmann-like_a/b/a_fold"/>
</dbReference>
<dbReference type="Proteomes" id="UP000326711">
    <property type="component" value="Chromosome"/>
</dbReference>
<evidence type="ECO:0000256" key="5">
    <source>
        <dbReference type="ARBA" id="ARBA00022840"/>
    </source>
</evidence>
<dbReference type="OrthoDB" id="5244702at2"/>
<proteinExistence type="inferred from homology"/>
<evidence type="ECO:0000259" key="8">
    <source>
        <dbReference type="Pfam" id="PF01171"/>
    </source>
</evidence>
<dbReference type="NCBIfam" id="TIGR02432">
    <property type="entry name" value="lysidine_TilS_N"/>
    <property type="match status" value="1"/>
</dbReference>
<evidence type="ECO:0000259" key="9">
    <source>
        <dbReference type="Pfam" id="PF09179"/>
    </source>
</evidence>
<keyword evidence="5 7" id="KW-0067">ATP-binding</keyword>
<keyword evidence="1 7" id="KW-0963">Cytoplasm</keyword>
<dbReference type="InterPro" id="IPR012094">
    <property type="entry name" value="tRNA_Ile_lys_synt"/>
</dbReference>
<dbReference type="InterPro" id="IPR011063">
    <property type="entry name" value="TilS/TtcA_N"/>
</dbReference>
<reference evidence="11" key="1">
    <citation type="submission" date="2019-10" db="EMBL/GenBank/DDBJ databases">
        <title>Complete genome sequence of Corynebacterium urogenitalis DSM 108747, isolated from the genital tract of a cow.</title>
        <authorList>
            <person name="Ruckert C."/>
            <person name="Ballas P."/>
            <person name="Wagener K."/>
            <person name="Drillich M."/>
            <person name="Kaempfer P."/>
            <person name="Busse H.-J."/>
            <person name="Ehling-Schulz M."/>
        </authorList>
    </citation>
    <scope>NUCLEOTIDE SEQUENCE [LARGE SCALE GENOMIC DNA]</scope>
    <source>
        <strain evidence="11">LMM 1652</strain>
    </source>
</reference>
<evidence type="ECO:0000313" key="10">
    <source>
        <dbReference type="EMBL" id="QFQ01739.1"/>
    </source>
</evidence>
<evidence type="ECO:0000256" key="4">
    <source>
        <dbReference type="ARBA" id="ARBA00022741"/>
    </source>
</evidence>
<comment type="subcellular location">
    <subcellularLocation>
        <location evidence="7">Cytoplasm</location>
    </subcellularLocation>
</comment>
<comment type="function">
    <text evidence="7">Ligates lysine onto the cytidine present at position 34 of the AUA codon-specific tRNA(Ile) that contains the anticodon CAU, in an ATP-dependent manner. Cytidine is converted to lysidine, thus changing the amino acid specificity of the tRNA from methionine to isoleucine.</text>
</comment>
<dbReference type="HAMAP" id="MF_01161">
    <property type="entry name" value="tRNA_Ile_lys_synt"/>
    <property type="match status" value="1"/>
</dbReference>
<dbReference type="AlphaFoldDB" id="A0A5J6Z8Y1"/>
<keyword evidence="3 7" id="KW-0819">tRNA processing</keyword>
<feature type="domain" description="tRNA(Ile)-lysidine/2-thiocytidine synthase N-terminal" evidence="8">
    <location>
        <begin position="36"/>
        <end position="212"/>
    </location>
</feature>
<dbReference type="GO" id="GO:0005737">
    <property type="term" value="C:cytoplasm"/>
    <property type="evidence" value="ECO:0007669"/>
    <property type="project" value="UniProtKB-SubCell"/>
</dbReference>
<dbReference type="PANTHER" id="PTHR43033:SF1">
    <property type="entry name" value="TRNA(ILE)-LYSIDINE SYNTHASE-RELATED"/>
    <property type="match status" value="1"/>
</dbReference>
<dbReference type="SUPFAM" id="SSF82829">
    <property type="entry name" value="MesJ substrate recognition domain-like"/>
    <property type="match status" value="1"/>
</dbReference>
<dbReference type="Gene3D" id="1.20.59.20">
    <property type="match status" value="1"/>
</dbReference>